<evidence type="ECO:0000256" key="1">
    <source>
        <dbReference type="SAM" id="MobiDB-lite"/>
    </source>
</evidence>
<dbReference type="Proteomes" id="UP000278440">
    <property type="component" value="Unassembled WGS sequence"/>
</dbReference>
<accession>A0A495Y319</accession>
<evidence type="ECO:0000313" key="4">
    <source>
        <dbReference type="Proteomes" id="UP000278440"/>
    </source>
</evidence>
<feature type="domain" description="DUF6398" evidence="2">
    <location>
        <begin position="558"/>
        <end position="636"/>
    </location>
</feature>
<dbReference type="InterPro" id="IPR045651">
    <property type="entry name" value="DUF6398"/>
</dbReference>
<comment type="caution">
    <text evidence="3">The sequence shown here is derived from an EMBL/GenBank/DDBJ whole genome shotgun (WGS) entry which is preliminary data.</text>
</comment>
<feature type="region of interest" description="Disordered" evidence="1">
    <location>
        <begin position="1"/>
        <end position="43"/>
    </location>
</feature>
<dbReference type="AlphaFoldDB" id="A0A495Y319"/>
<evidence type="ECO:0000259" key="2">
    <source>
        <dbReference type="Pfam" id="PF19935"/>
    </source>
</evidence>
<proteinExistence type="predicted"/>
<sequence>MSKRKKPGRGGDRRLHIAPADRPTAPSRPRSGGAVDEGDGNLPGLLTDVRARLRSEEPLDLLAYVSSILVATSMGRDDAEPATSASVAGSLHDLVETFVGVDVAETTALLHAVGHLTDEPDVAVLARRGAMTRRQPMPLWLRDLGQTQVTDAALLIELTGTGFDVLVGLRWPGGVQGAFIAYVDLATGTPVMKDAFPVPGPFDDVRARMAELNDDQGESVVEDLTLPVARELVARALDEGARSGELFETDTWPASRPLLAWVVGRMPGGDAGGDAGADVTAAADAMEQRVTPLWPGGPPAGGAFATARGAAFGLTPGGAVGAGSGAAFGSVSNAPIDVSLGVPEERMREVQAVYGPLIDDFVASRQARDIGFDVETKRDGDCFGMAISFLGEVASYSGSTSDLRWTPELVSDFLTDWLPSTALLGERAAARLPTVLAAHATYLSSRRGEDARRRRKTLDAVKRDGAHYVALATSREASSLRLAIDTYLRRGDLVELRGVQVLHDDYRDIDLDEMMVEGAAREVGGPEALERLDVTPLPDEPLDLTGVPDEGRPAALEVGALCDEFADAHFGVEFRTACRRLLQLVAEGDPWVLPRGRADIAAAAICSAVAAANHLVGGRDGLTSRELAERFGLKTAPSSRTTTLLAAAGLTAGQSYFGATPLGRPDLLVSGWRARLIRYRDEGAGFDLP</sequence>
<reference evidence="3 4" key="1">
    <citation type="submission" date="2018-10" db="EMBL/GenBank/DDBJ databases">
        <title>Sequencing the genomes of 1000 actinobacteria strains.</title>
        <authorList>
            <person name="Klenk H.-P."/>
        </authorList>
    </citation>
    <scope>NUCLEOTIDE SEQUENCE [LARGE SCALE GENOMIC DNA]</scope>
    <source>
        <strain evidence="3 4">DSM 44267</strain>
    </source>
</reference>
<evidence type="ECO:0000313" key="3">
    <source>
        <dbReference type="EMBL" id="RKT79403.1"/>
    </source>
</evidence>
<dbReference type="EMBL" id="RBXT01000001">
    <property type="protein sequence ID" value="RKT79403.1"/>
    <property type="molecule type" value="Genomic_DNA"/>
</dbReference>
<protein>
    <recommendedName>
        <fullName evidence="2">DUF6398 domain-containing protein</fullName>
    </recommendedName>
</protein>
<dbReference type="RefSeq" id="WP_121034250.1">
    <property type="nucleotide sequence ID" value="NZ_RBXT01000001.1"/>
</dbReference>
<dbReference type="OrthoDB" id="5182325at2"/>
<organism evidence="3 4">
    <name type="scientific">Terracoccus luteus</name>
    <dbReference type="NCBI Taxonomy" id="53356"/>
    <lineage>
        <taxon>Bacteria</taxon>
        <taxon>Bacillati</taxon>
        <taxon>Actinomycetota</taxon>
        <taxon>Actinomycetes</taxon>
        <taxon>Micrococcales</taxon>
        <taxon>Intrasporangiaceae</taxon>
        <taxon>Terracoccus</taxon>
    </lineage>
</organism>
<keyword evidence="4" id="KW-1185">Reference proteome</keyword>
<dbReference type="Pfam" id="PF19935">
    <property type="entry name" value="DUF6398"/>
    <property type="match status" value="1"/>
</dbReference>
<name>A0A495Y319_9MICO</name>
<gene>
    <name evidence="3" type="ORF">DFJ68_2871</name>
</gene>